<feature type="transmembrane region" description="Helical" evidence="10">
    <location>
        <begin position="25"/>
        <end position="46"/>
    </location>
</feature>
<evidence type="ECO:0000256" key="6">
    <source>
        <dbReference type="ARBA" id="ARBA00022777"/>
    </source>
</evidence>
<dbReference type="GO" id="GO:0016301">
    <property type="term" value="F:kinase activity"/>
    <property type="evidence" value="ECO:0007669"/>
    <property type="project" value="UniProtKB-KW"/>
</dbReference>
<accession>A0ABV2QLP9</accession>
<gene>
    <name evidence="12" type="ORF">ABIE21_001283</name>
</gene>
<keyword evidence="6 12" id="KW-0418">Kinase</keyword>
<evidence type="ECO:0000313" key="13">
    <source>
        <dbReference type="Proteomes" id="UP001549257"/>
    </source>
</evidence>
<feature type="domain" description="Histidine kinase/HSP90-like ATPase" evidence="11">
    <location>
        <begin position="346"/>
        <end position="442"/>
    </location>
</feature>
<evidence type="ECO:0000256" key="8">
    <source>
        <dbReference type="ARBA" id="ARBA00023012"/>
    </source>
</evidence>
<dbReference type="InterPro" id="IPR036890">
    <property type="entry name" value="HATPase_C_sf"/>
</dbReference>
<dbReference type="PANTHER" id="PTHR24421:SF10">
    <property type="entry name" value="NITRATE_NITRITE SENSOR PROTEIN NARQ"/>
    <property type="match status" value="1"/>
</dbReference>
<dbReference type="SMART" id="SM00387">
    <property type="entry name" value="HATPase_c"/>
    <property type="match status" value="1"/>
</dbReference>
<dbReference type="CDD" id="cd16917">
    <property type="entry name" value="HATPase_UhpB-NarQ-NarX-like"/>
    <property type="match status" value="1"/>
</dbReference>
<keyword evidence="10" id="KW-0812">Transmembrane</keyword>
<dbReference type="Pfam" id="PF13796">
    <property type="entry name" value="Sensor"/>
    <property type="match status" value="1"/>
</dbReference>
<comment type="catalytic activity">
    <reaction evidence="1">
        <text>ATP + protein L-histidine = ADP + protein N-phospho-L-histidine.</text>
        <dbReference type="EC" id="2.7.13.3"/>
    </reaction>
</comment>
<organism evidence="12 13">
    <name type="scientific">Conyzicola nivalis</name>
    <dbReference type="NCBI Taxonomy" id="1477021"/>
    <lineage>
        <taxon>Bacteria</taxon>
        <taxon>Bacillati</taxon>
        <taxon>Actinomycetota</taxon>
        <taxon>Actinomycetes</taxon>
        <taxon>Micrococcales</taxon>
        <taxon>Microbacteriaceae</taxon>
        <taxon>Conyzicola</taxon>
    </lineage>
</organism>
<keyword evidence="7" id="KW-0067">ATP-binding</keyword>
<evidence type="ECO:0000256" key="9">
    <source>
        <dbReference type="SAM" id="MobiDB-lite"/>
    </source>
</evidence>
<dbReference type="RefSeq" id="WP_354023956.1">
    <property type="nucleotide sequence ID" value="NZ_JBEPSJ010000001.1"/>
</dbReference>
<keyword evidence="10" id="KW-0472">Membrane</keyword>
<dbReference type="PANTHER" id="PTHR24421">
    <property type="entry name" value="NITRATE/NITRITE SENSOR PROTEIN NARX-RELATED"/>
    <property type="match status" value="1"/>
</dbReference>
<dbReference type="InterPro" id="IPR011712">
    <property type="entry name" value="Sig_transdc_His_kin_sub3_dim/P"/>
</dbReference>
<name>A0ABV2QLP9_9MICO</name>
<dbReference type="InterPro" id="IPR050482">
    <property type="entry name" value="Sensor_HK_TwoCompSys"/>
</dbReference>
<evidence type="ECO:0000256" key="7">
    <source>
        <dbReference type="ARBA" id="ARBA00022840"/>
    </source>
</evidence>
<keyword evidence="8" id="KW-0902">Two-component regulatory system</keyword>
<dbReference type="Pfam" id="PF07730">
    <property type="entry name" value="HisKA_3"/>
    <property type="match status" value="1"/>
</dbReference>
<dbReference type="SUPFAM" id="SSF55874">
    <property type="entry name" value="ATPase domain of HSP90 chaperone/DNA topoisomerase II/histidine kinase"/>
    <property type="match status" value="1"/>
</dbReference>
<dbReference type="Gene3D" id="3.30.565.10">
    <property type="entry name" value="Histidine kinase-like ATPase, C-terminal domain"/>
    <property type="match status" value="1"/>
</dbReference>
<dbReference type="EC" id="2.7.13.3" evidence="2"/>
<sequence>MTTTDRAAAPRTTYGSLWRTVPRELGFLVLTFPIALAGFLTSLTLFSTGVGTVAVFLIGIVLIIAALFVSRAFGTLELIRLEWAGRPHIQRPPWADAAREPGFWRVFWALLSNAHLWLYLVHTMVINFAVSLVTWTITVIWVTTGLAGVTAWFWRLIDFGGDPAVVIRTFFGDDVLGRALDDLLSFVIGATLLATLPFVTRGLVLLHDVIARVTLGAFPSEALRAQVGDLEASRGAAISAEGHSLRRLERDIHDGPQQRLVRLQMDLAAADRQLDTDPARARALIAEAVQQSKDALEELRALSRGFAPPILLDRGLVAALESAAVRSTVPVAIESELPDGLELPQEIERNAYFVASEALTNAAKHSGATSVTARVAVRRVLDTDDTWLDVTVTDNGGGGAVPVEGHGLAGLDERLRGLGGTLELDSPVGGPTVVTAHLPLATSYPGSASPAPSGAASGADAG</sequence>
<dbReference type="InterPro" id="IPR003594">
    <property type="entry name" value="HATPase_dom"/>
</dbReference>
<comment type="caution">
    <text evidence="12">The sequence shown here is derived from an EMBL/GenBank/DDBJ whole genome shotgun (WGS) entry which is preliminary data.</text>
</comment>
<protein>
    <recommendedName>
        <fullName evidence="2">histidine kinase</fullName>
        <ecNumber evidence="2">2.7.13.3</ecNumber>
    </recommendedName>
</protein>
<evidence type="ECO:0000256" key="3">
    <source>
        <dbReference type="ARBA" id="ARBA00022553"/>
    </source>
</evidence>
<feature type="transmembrane region" description="Helical" evidence="10">
    <location>
        <begin position="132"/>
        <end position="154"/>
    </location>
</feature>
<evidence type="ECO:0000259" key="11">
    <source>
        <dbReference type="SMART" id="SM00387"/>
    </source>
</evidence>
<keyword evidence="10" id="KW-1133">Transmembrane helix</keyword>
<keyword evidence="3" id="KW-0597">Phosphoprotein</keyword>
<keyword evidence="13" id="KW-1185">Reference proteome</keyword>
<evidence type="ECO:0000256" key="5">
    <source>
        <dbReference type="ARBA" id="ARBA00022741"/>
    </source>
</evidence>
<evidence type="ECO:0000313" key="12">
    <source>
        <dbReference type="EMBL" id="MET4581793.1"/>
    </source>
</evidence>
<dbReference type="EMBL" id="JBEPSJ010000001">
    <property type="protein sequence ID" value="MET4581793.1"/>
    <property type="molecule type" value="Genomic_DNA"/>
</dbReference>
<evidence type="ECO:0000256" key="4">
    <source>
        <dbReference type="ARBA" id="ARBA00022679"/>
    </source>
</evidence>
<dbReference type="InterPro" id="IPR025828">
    <property type="entry name" value="Put_sensor_dom"/>
</dbReference>
<dbReference type="Gene3D" id="1.20.5.1930">
    <property type="match status" value="1"/>
</dbReference>
<feature type="transmembrane region" description="Helical" evidence="10">
    <location>
        <begin position="53"/>
        <end position="73"/>
    </location>
</feature>
<dbReference type="Proteomes" id="UP001549257">
    <property type="component" value="Unassembled WGS sequence"/>
</dbReference>
<dbReference type="Pfam" id="PF02518">
    <property type="entry name" value="HATPase_c"/>
    <property type="match status" value="1"/>
</dbReference>
<feature type="region of interest" description="Disordered" evidence="9">
    <location>
        <begin position="443"/>
        <end position="462"/>
    </location>
</feature>
<proteinExistence type="predicted"/>
<evidence type="ECO:0000256" key="1">
    <source>
        <dbReference type="ARBA" id="ARBA00000085"/>
    </source>
</evidence>
<reference evidence="12 13" key="1">
    <citation type="submission" date="2024-06" db="EMBL/GenBank/DDBJ databases">
        <title>Sorghum-associated microbial communities from plants grown in Nebraska, USA.</title>
        <authorList>
            <person name="Schachtman D."/>
        </authorList>
    </citation>
    <scope>NUCLEOTIDE SEQUENCE [LARGE SCALE GENOMIC DNA]</scope>
    <source>
        <strain evidence="12 13">2857</strain>
    </source>
</reference>
<feature type="transmembrane region" description="Helical" evidence="10">
    <location>
        <begin position="183"/>
        <end position="206"/>
    </location>
</feature>
<keyword evidence="4" id="KW-0808">Transferase</keyword>
<feature type="compositionally biased region" description="Low complexity" evidence="9">
    <location>
        <begin position="445"/>
        <end position="462"/>
    </location>
</feature>
<evidence type="ECO:0000256" key="2">
    <source>
        <dbReference type="ARBA" id="ARBA00012438"/>
    </source>
</evidence>
<keyword evidence="5" id="KW-0547">Nucleotide-binding</keyword>
<evidence type="ECO:0000256" key="10">
    <source>
        <dbReference type="SAM" id="Phobius"/>
    </source>
</evidence>